<evidence type="ECO:0000256" key="6">
    <source>
        <dbReference type="ARBA" id="ARBA00023136"/>
    </source>
</evidence>
<keyword evidence="3" id="KW-0132">Cell division</keyword>
<evidence type="ECO:0000313" key="10">
    <source>
        <dbReference type="EMBL" id="OGZ19673.1"/>
    </source>
</evidence>
<evidence type="ECO:0000256" key="3">
    <source>
        <dbReference type="ARBA" id="ARBA00022618"/>
    </source>
</evidence>
<dbReference type="PANTHER" id="PTHR35851:SF1">
    <property type="entry name" value="CELL DIVISION PROTEIN FTSQ"/>
    <property type="match status" value="1"/>
</dbReference>
<keyword evidence="6 8" id="KW-0472">Membrane</keyword>
<keyword evidence="4 8" id="KW-0812">Transmembrane</keyword>
<gene>
    <name evidence="10" type="ORF">A2626_02995</name>
</gene>
<dbReference type="PANTHER" id="PTHR35851">
    <property type="entry name" value="CELL DIVISION PROTEIN FTSQ"/>
    <property type="match status" value="1"/>
</dbReference>
<comment type="caution">
    <text evidence="10">The sequence shown here is derived from an EMBL/GenBank/DDBJ whole genome shotgun (WGS) entry which is preliminary data.</text>
</comment>
<evidence type="ECO:0000313" key="11">
    <source>
        <dbReference type="Proteomes" id="UP000177360"/>
    </source>
</evidence>
<protein>
    <recommendedName>
        <fullName evidence="9">POTRA domain-containing protein</fullName>
    </recommendedName>
</protein>
<evidence type="ECO:0000256" key="2">
    <source>
        <dbReference type="ARBA" id="ARBA00022475"/>
    </source>
</evidence>
<dbReference type="AlphaFoldDB" id="A0A1G2E1G8"/>
<feature type="domain" description="POTRA" evidence="9">
    <location>
        <begin position="46"/>
        <end position="123"/>
    </location>
</feature>
<keyword evidence="2" id="KW-1003">Cell membrane</keyword>
<feature type="transmembrane region" description="Helical" evidence="8">
    <location>
        <begin position="21"/>
        <end position="42"/>
    </location>
</feature>
<evidence type="ECO:0000259" key="9">
    <source>
        <dbReference type="PROSITE" id="PS51779"/>
    </source>
</evidence>
<name>A0A1G2E1G8_9BACT</name>
<dbReference type="PROSITE" id="PS51779">
    <property type="entry name" value="POTRA"/>
    <property type="match status" value="1"/>
</dbReference>
<reference evidence="10 11" key="1">
    <citation type="journal article" date="2016" name="Nat. Commun.">
        <title>Thousands of microbial genomes shed light on interconnected biogeochemical processes in an aquifer system.</title>
        <authorList>
            <person name="Anantharaman K."/>
            <person name="Brown C.T."/>
            <person name="Hug L.A."/>
            <person name="Sharon I."/>
            <person name="Castelle C.J."/>
            <person name="Probst A.J."/>
            <person name="Thomas B.C."/>
            <person name="Singh A."/>
            <person name="Wilkins M.J."/>
            <person name="Karaoz U."/>
            <person name="Brodie E.L."/>
            <person name="Williams K.H."/>
            <person name="Hubbard S.S."/>
            <person name="Banfield J.F."/>
        </authorList>
    </citation>
    <scope>NUCLEOTIDE SEQUENCE [LARGE SCALE GENOMIC DNA]</scope>
</reference>
<evidence type="ECO:0000256" key="5">
    <source>
        <dbReference type="ARBA" id="ARBA00022989"/>
    </source>
</evidence>
<organism evidence="10 11">
    <name type="scientific">Candidatus Nealsonbacteria bacterium RIFCSPHIGHO2_01_FULL_38_55</name>
    <dbReference type="NCBI Taxonomy" id="1801664"/>
    <lineage>
        <taxon>Bacteria</taxon>
        <taxon>Candidatus Nealsoniibacteriota</taxon>
    </lineage>
</organism>
<dbReference type="GO" id="GO:0016020">
    <property type="term" value="C:membrane"/>
    <property type="evidence" value="ECO:0007669"/>
    <property type="project" value="UniProtKB-SubCell"/>
</dbReference>
<keyword evidence="5 8" id="KW-1133">Transmembrane helix</keyword>
<dbReference type="InterPro" id="IPR026579">
    <property type="entry name" value="FtsQ"/>
</dbReference>
<dbReference type="GO" id="GO:0090529">
    <property type="term" value="P:cell septum assembly"/>
    <property type="evidence" value="ECO:0007669"/>
    <property type="project" value="InterPro"/>
</dbReference>
<dbReference type="InterPro" id="IPR013685">
    <property type="entry name" value="POTRA_FtsQ_type"/>
</dbReference>
<comment type="subcellular location">
    <subcellularLocation>
        <location evidence="1">Membrane</location>
    </subcellularLocation>
</comment>
<dbReference type="Gene3D" id="3.10.20.310">
    <property type="entry name" value="membrane protein fhac"/>
    <property type="match status" value="1"/>
</dbReference>
<keyword evidence="7" id="KW-0131">Cell cycle</keyword>
<dbReference type="Pfam" id="PF08478">
    <property type="entry name" value="POTRA_1"/>
    <property type="match status" value="1"/>
</dbReference>
<dbReference type="EMBL" id="MHLZ01000025">
    <property type="protein sequence ID" value="OGZ19673.1"/>
    <property type="molecule type" value="Genomic_DNA"/>
</dbReference>
<evidence type="ECO:0000256" key="7">
    <source>
        <dbReference type="ARBA" id="ARBA00023306"/>
    </source>
</evidence>
<evidence type="ECO:0000256" key="8">
    <source>
        <dbReference type="SAM" id="Phobius"/>
    </source>
</evidence>
<evidence type="ECO:0000256" key="1">
    <source>
        <dbReference type="ARBA" id="ARBA00004370"/>
    </source>
</evidence>
<accession>A0A1G2E1G8</accession>
<evidence type="ECO:0000256" key="4">
    <source>
        <dbReference type="ARBA" id="ARBA00022692"/>
    </source>
</evidence>
<proteinExistence type="predicted"/>
<dbReference type="Proteomes" id="UP000177360">
    <property type="component" value="Unassembled WGS sequence"/>
</dbReference>
<dbReference type="InterPro" id="IPR034746">
    <property type="entry name" value="POTRA"/>
</dbReference>
<sequence>MRKRYKKQYKVRRKGGIFRSKFFWFCFLALIFFGTGVDVFFFSSIFQVGNIKIEGNQKVSLEEIENIISKNTDKKFVFMETKSIFLTELSEMSEEILREIPKIAKINLTRDFPNTIFAQVVERIPIAIFCDLKKCFFIDNGGVAFEEAREVASDMLKIIKADFSGEMKLGEAPIKKEQIADIFEIFSKLKNLKLSAGEFLIKSDARFNIKISEGWEIFLNPQKDIDKQLKNLGIILKEKLPIERRKNLQYIDLRFDRIYIYPEGL</sequence>